<dbReference type="EMBL" id="MHCS01000055">
    <property type="protein sequence ID" value="OGY25087.1"/>
    <property type="molecule type" value="Genomic_DNA"/>
</dbReference>
<dbReference type="InterPro" id="IPR014026">
    <property type="entry name" value="UDP-Glc/GDP-Man_DH_dimer"/>
</dbReference>
<name>A0A1G1WCR8_9BACT</name>
<evidence type="ECO:0000313" key="3">
    <source>
        <dbReference type="Proteomes" id="UP000176389"/>
    </source>
</evidence>
<organism evidence="2 3">
    <name type="scientific">Candidatus Woykebacteria bacterium RBG_16_43_9</name>
    <dbReference type="NCBI Taxonomy" id="1802596"/>
    <lineage>
        <taxon>Bacteria</taxon>
        <taxon>Candidatus Woykeibacteriota</taxon>
    </lineage>
</organism>
<dbReference type="STRING" id="1802596.A2Z11_04575"/>
<comment type="caution">
    <text evidence="2">The sequence shown here is derived from an EMBL/GenBank/DDBJ whole genome shotgun (WGS) entry which is preliminary data.</text>
</comment>
<protein>
    <recommendedName>
        <fullName evidence="1">UDP-glucose/GDP-mannose dehydrogenase dimerisation domain-containing protein</fullName>
    </recommendedName>
</protein>
<dbReference type="Proteomes" id="UP000176389">
    <property type="component" value="Unassembled WGS sequence"/>
</dbReference>
<dbReference type="Gene3D" id="1.10.1040.10">
    <property type="entry name" value="N-(1-d-carboxylethyl)-l-norvaline Dehydrogenase, domain 2"/>
    <property type="match status" value="1"/>
</dbReference>
<sequence length="107" mass="11597">MREVINKTGIIADNIFPLVAKSAEGMWNPSYGIKNLGPFDGSCLPKDAQAFLTWAKWNGIDVSLLETTIKINQSLGQRVDQEATLEEETLGDGLVASSTELSDIQNG</sequence>
<dbReference type="GO" id="GO:0016616">
    <property type="term" value="F:oxidoreductase activity, acting on the CH-OH group of donors, NAD or NADP as acceptor"/>
    <property type="evidence" value="ECO:0007669"/>
    <property type="project" value="InterPro"/>
</dbReference>
<dbReference type="AlphaFoldDB" id="A0A1G1WCR8"/>
<accession>A0A1G1WCR8</accession>
<gene>
    <name evidence="2" type="ORF">A2Z11_04575</name>
</gene>
<dbReference type="GO" id="GO:0051287">
    <property type="term" value="F:NAD binding"/>
    <property type="evidence" value="ECO:0007669"/>
    <property type="project" value="InterPro"/>
</dbReference>
<evidence type="ECO:0000313" key="2">
    <source>
        <dbReference type="EMBL" id="OGY25087.1"/>
    </source>
</evidence>
<reference evidence="2 3" key="1">
    <citation type="journal article" date="2016" name="Nat. Commun.">
        <title>Thousands of microbial genomes shed light on interconnected biogeochemical processes in an aquifer system.</title>
        <authorList>
            <person name="Anantharaman K."/>
            <person name="Brown C.T."/>
            <person name="Hug L.A."/>
            <person name="Sharon I."/>
            <person name="Castelle C.J."/>
            <person name="Probst A.J."/>
            <person name="Thomas B.C."/>
            <person name="Singh A."/>
            <person name="Wilkins M.J."/>
            <person name="Karaoz U."/>
            <person name="Brodie E.L."/>
            <person name="Williams K.H."/>
            <person name="Hubbard S.S."/>
            <person name="Banfield J.F."/>
        </authorList>
    </citation>
    <scope>NUCLEOTIDE SEQUENCE [LARGE SCALE GENOMIC DNA]</scope>
</reference>
<dbReference type="SUPFAM" id="SSF48179">
    <property type="entry name" value="6-phosphogluconate dehydrogenase C-terminal domain-like"/>
    <property type="match status" value="1"/>
</dbReference>
<dbReference type="Pfam" id="PF00984">
    <property type="entry name" value="UDPG_MGDP_dh"/>
    <property type="match status" value="1"/>
</dbReference>
<feature type="domain" description="UDP-glucose/GDP-mannose dehydrogenase dimerisation" evidence="1">
    <location>
        <begin position="6"/>
        <end position="73"/>
    </location>
</feature>
<dbReference type="InterPro" id="IPR013328">
    <property type="entry name" value="6PGD_dom2"/>
</dbReference>
<proteinExistence type="predicted"/>
<dbReference type="InterPro" id="IPR008927">
    <property type="entry name" value="6-PGluconate_DH-like_C_sf"/>
</dbReference>
<evidence type="ECO:0000259" key="1">
    <source>
        <dbReference type="Pfam" id="PF00984"/>
    </source>
</evidence>